<dbReference type="Proteomes" id="UP000645462">
    <property type="component" value="Unassembled WGS sequence"/>
</dbReference>
<protein>
    <recommendedName>
        <fullName evidence="9">MipA/OmpV family protein</fullName>
    </recommendedName>
</protein>
<comment type="similarity">
    <text evidence="2">Belongs to the MipA/OmpV family.</text>
</comment>
<evidence type="ECO:0000256" key="4">
    <source>
        <dbReference type="ARBA" id="ARBA00023136"/>
    </source>
</evidence>
<organism evidence="7 8">
    <name type="scientific">Marivita lacus</name>
    <dbReference type="NCBI Taxonomy" id="1323742"/>
    <lineage>
        <taxon>Bacteria</taxon>
        <taxon>Pseudomonadati</taxon>
        <taxon>Pseudomonadota</taxon>
        <taxon>Alphaproteobacteria</taxon>
        <taxon>Rhodobacterales</taxon>
        <taxon>Roseobacteraceae</taxon>
        <taxon>Marivita</taxon>
    </lineage>
</organism>
<evidence type="ECO:0000313" key="7">
    <source>
        <dbReference type="EMBL" id="GGB88871.1"/>
    </source>
</evidence>
<evidence type="ECO:0000256" key="5">
    <source>
        <dbReference type="ARBA" id="ARBA00023237"/>
    </source>
</evidence>
<evidence type="ECO:0000256" key="6">
    <source>
        <dbReference type="SAM" id="SignalP"/>
    </source>
</evidence>
<dbReference type="Pfam" id="PF06629">
    <property type="entry name" value="MipA"/>
    <property type="match status" value="1"/>
</dbReference>
<evidence type="ECO:0000256" key="1">
    <source>
        <dbReference type="ARBA" id="ARBA00004442"/>
    </source>
</evidence>
<reference evidence="8" key="1">
    <citation type="journal article" date="2019" name="Int. J. Syst. Evol. Microbiol.">
        <title>The Global Catalogue of Microorganisms (GCM) 10K type strain sequencing project: providing services to taxonomists for standard genome sequencing and annotation.</title>
        <authorList>
            <consortium name="The Broad Institute Genomics Platform"/>
            <consortium name="The Broad Institute Genome Sequencing Center for Infectious Disease"/>
            <person name="Wu L."/>
            <person name="Ma J."/>
        </authorList>
    </citation>
    <scope>NUCLEOTIDE SEQUENCE [LARGE SCALE GENOMIC DNA]</scope>
    <source>
        <strain evidence="8">CGMCC 1.12478</strain>
    </source>
</reference>
<gene>
    <name evidence="7" type="ORF">GCM10011363_01840</name>
</gene>
<dbReference type="PANTHER" id="PTHR38776:SF1">
    <property type="entry name" value="MLTA-INTERACTING PROTEIN-RELATED"/>
    <property type="match status" value="1"/>
</dbReference>
<feature type="chain" id="PRO_5045519046" description="MipA/OmpV family protein" evidence="6">
    <location>
        <begin position="22"/>
        <end position="275"/>
    </location>
</feature>
<accession>A0ABQ1K5R8</accession>
<keyword evidence="4" id="KW-0472">Membrane</keyword>
<name>A0ABQ1K5R8_9RHOB</name>
<dbReference type="EMBL" id="BMFC01000001">
    <property type="protein sequence ID" value="GGB88871.1"/>
    <property type="molecule type" value="Genomic_DNA"/>
</dbReference>
<sequence length="275" mass="29221">MIARLATVSSLALGLAVPAYAAGPGQTSAQTDVMAPAPVTVSPRPQLVFTLRGGVASAPEYFGSDEYAVGPDLGFRFNFLSLRNGRSFGNPDPWADSMGLTLGGTFRFIQERKTDDFSELAGLDDIDAAVELGVSMRYGTENFAAFGEVRRGFGGHEGWVGEVGADATLRPSDRLRLSVGPRLFFGDDAYSDTYFGITPAEASAALPAYDPEGGMVSAGVEFGARYQLNDVWGLEGAVTWEKFTDDAGDSPIVEQGSDEQWGVRFGVTRVFNIGG</sequence>
<comment type="subcellular location">
    <subcellularLocation>
        <location evidence="1">Cell outer membrane</location>
    </subcellularLocation>
</comment>
<evidence type="ECO:0000256" key="2">
    <source>
        <dbReference type="ARBA" id="ARBA00005722"/>
    </source>
</evidence>
<keyword evidence="3 6" id="KW-0732">Signal</keyword>
<dbReference type="SUPFAM" id="SSF56935">
    <property type="entry name" value="Porins"/>
    <property type="match status" value="1"/>
</dbReference>
<keyword evidence="8" id="KW-1185">Reference proteome</keyword>
<dbReference type="PANTHER" id="PTHR38776">
    <property type="entry name" value="MLTA-INTERACTING PROTEIN-RELATED"/>
    <property type="match status" value="1"/>
</dbReference>
<proteinExistence type="inferred from homology"/>
<comment type="caution">
    <text evidence="7">The sequence shown here is derived from an EMBL/GenBank/DDBJ whole genome shotgun (WGS) entry which is preliminary data.</text>
</comment>
<feature type="signal peptide" evidence="6">
    <location>
        <begin position="1"/>
        <end position="21"/>
    </location>
</feature>
<keyword evidence="5" id="KW-0998">Cell outer membrane</keyword>
<evidence type="ECO:0000256" key="3">
    <source>
        <dbReference type="ARBA" id="ARBA00022729"/>
    </source>
</evidence>
<evidence type="ECO:0000313" key="8">
    <source>
        <dbReference type="Proteomes" id="UP000645462"/>
    </source>
</evidence>
<dbReference type="RefSeq" id="WP_188480069.1">
    <property type="nucleotide sequence ID" value="NZ_BMFC01000001.1"/>
</dbReference>
<evidence type="ECO:0008006" key="9">
    <source>
        <dbReference type="Google" id="ProtNLM"/>
    </source>
</evidence>
<dbReference type="InterPro" id="IPR010583">
    <property type="entry name" value="MipA"/>
</dbReference>